<dbReference type="InterPro" id="IPR013815">
    <property type="entry name" value="ATP_grasp_subdomain_1"/>
</dbReference>
<protein>
    <recommendedName>
        <fullName evidence="2">ATP-grasp domain-containing protein</fullName>
    </recommendedName>
</protein>
<evidence type="ECO:0000256" key="1">
    <source>
        <dbReference type="PROSITE-ProRule" id="PRU00409"/>
    </source>
</evidence>
<dbReference type="AlphaFoldDB" id="A0A1F5T4V0"/>
<dbReference type="Proteomes" id="UP000179001">
    <property type="component" value="Unassembled WGS sequence"/>
</dbReference>
<organism evidence="3 4">
    <name type="scientific">Candidatus Falkowbacteria bacterium RIFOXYC2_FULL_36_12</name>
    <dbReference type="NCBI Taxonomy" id="1798002"/>
    <lineage>
        <taxon>Bacteria</taxon>
        <taxon>Candidatus Falkowiibacteriota</taxon>
    </lineage>
</organism>
<dbReference type="Gene3D" id="3.30.470.20">
    <property type="entry name" value="ATP-grasp fold, B domain"/>
    <property type="match status" value="2"/>
</dbReference>
<dbReference type="Pfam" id="PF08443">
    <property type="entry name" value="RimK"/>
    <property type="match status" value="1"/>
</dbReference>
<keyword evidence="1" id="KW-0067">ATP-binding</keyword>
<name>A0A1F5T4V0_9BACT</name>
<dbReference type="PANTHER" id="PTHR21621">
    <property type="entry name" value="RIBOSOMAL PROTEIN S6 MODIFICATION PROTEIN"/>
    <property type="match status" value="1"/>
</dbReference>
<dbReference type="PROSITE" id="PS50975">
    <property type="entry name" value="ATP_GRASP"/>
    <property type="match status" value="1"/>
</dbReference>
<dbReference type="STRING" id="1798002.A2478_02150"/>
<sequence length="322" mass="36688">MKISPYSRVLIREAKKFGIKIHPVGEAGKMFILRRGEKHTFIYQSLTELTSDPMYKISANKYLTNFTLKKFGLPITNFKLGKDINDAKKFLKKYKKIVIKPLSANQGKGITIGIKKASELQEAIDGALKYTVRNKLDSTYKKNFLLEKAVPGDDHRLLVINFKIVFAIKKIPAYVVGDGEGTIKQLIEKKNILKLKHKKPIIIDETLRHVLARQDLRLRDVPKLGQKIFVRRTANLATGGESIDITDDLNPKIKKMAIQAAKIMKMPVAGFDFMCRDYTKSKGFFIEVNPIPGLMIHHFPHIGKPRNPAREIIKMLIKKKLI</sequence>
<dbReference type="Pfam" id="PF02955">
    <property type="entry name" value="GSH-S_ATP"/>
    <property type="match status" value="1"/>
</dbReference>
<dbReference type="GO" id="GO:0005524">
    <property type="term" value="F:ATP binding"/>
    <property type="evidence" value="ECO:0007669"/>
    <property type="project" value="UniProtKB-UniRule"/>
</dbReference>
<dbReference type="GO" id="GO:0005737">
    <property type="term" value="C:cytoplasm"/>
    <property type="evidence" value="ECO:0007669"/>
    <property type="project" value="TreeGrafter"/>
</dbReference>
<feature type="domain" description="ATP-grasp" evidence="2">
    <location>
        <begin position="65"/>
        <end position="317"/>
    </location>
</feature>
<evidence type="ECO:0000259" key="2">
    <source>
        <dbReference type="PROSITE" id="PS50975"/>
    </source>
</evidence>
<dbReference type="GO" id="GO:0018169">
    <property type="term" value="F:ribosomal S6-glutamic acid ligase activity"/>
    <property type="evidence" value="ECO:0007669"/>
    <property type="project" value="TreeGrafter"/>
</dbReference>
<gene>
    <name evidence="3" type="ORF">A2478_02150</name>
</gene>
<accession>A0A1F5T4V0</accession>
<dbReference type="InterPro" id="IPR011761">
    <property type="entry name" value="ATP-grasp"/>
</dbReference>
<dbReference type="InterPro" id="IPR013651">
    <property type="entry name" value="ATP-grasp_RimK-type"/>
</dbReference>
<dbReference type="PANTHER" id="PTHR21621:SF0">
    <property type="entry name" value="BETA-CITRYLGLUTAMATE SYNTHASE B-RELATED"/>
    <property type="match status" value="1"/>
</dbReference>
<dbReference type="GO" id="GO:0004363">
    <property type="term" value="F:glutathione synthase activity"/>
    <property type="evidence" value="ECO:0007669"/>
    <property type="project" value="InterPro"/>
</dbReference>
<dbReference type="GO" id="GO:0009432">
    <property type="term" value="P:SOS response"/>
    <property type="evidence" value="ECO:0007669"/>
    <property type="project" value="TreeGrafter"/>
</dbReference>
<keyword evidence="1" id="KW-0547">Nucleotide-binding</keyword>
<proteinExistence type="predicted"/>
<reference evidence="3 4" key="1">
    <citation type="journal article" date="2016" name="Nat. Commun.">
        <title>Thousands of microbial genomes shed light on interconnected biogeochemical processes in an aquifer system.</title>
        <authorList>
            <person name="Anantharaman K."/>
            <person name="Brown C.T."/>
            <person name="Hug L.A."/>
            <person name="Sharon I."/>
            <person name="Castelle C.J."/>
            <person name="Probst A.J."/>
            <person name="Thomas B.C."/>
            <person name="Singh A."/>
            <person name="Wilkins M.J."/>
            <person name="Karaoz U."/>
            <person name="Brodie E.L."/>
            <person name="Williams K.H."/>
            <person name="Hubbard S.S."/>
            <person name="Banfield J.F."/>
        </authorList>
    </citation>
    <scope>NUCLEOTIDE SEQUENCE [LARGE SCALE GENOMIC DNA]</scope>
</reference>
<dbReference type="InterPro" id="IPR004218">
    <property type="entry name" value="GSHS_ATP-bd"/>
</dbReference>
<dbReference type="Gene3D" id="3.30.1490.20">
    <property type="entry name" value="ATP-grasp fold, A domain"/>
    <property type="match status" value="1"/>
</dbReference>
<dbReference type="SUPFAM" id="SSF56059">
    <property type="entry name" value="Glutathione synthetase ATP-binding domain-like"/>
    <property type="match status" value="1"/>
</dbReference>
<dbReference type="EMBL" id="MFGJ01000001">
    <property type="protein sequence ID" value="OGF33471.1"/>
    <property type="molecule type" value="Genomic_DNA"/>
</dbReference>
<evidence type="ECO:0000313" key="4">
    <source>
        <dbReference type="Proteomes" id="UP000179001"/>
    </source>
</evidence>
<evidence type="ECO:0000313" key="3">
    <source>
        <dbReference type="EMBL" id="OGF33471.1"/>
    </source>
</evidence>
<dbReference type="GO" id="GO:0046872">
    <property type="term" value="F:metal ion binding"/>
    <property type="evidence" value="ECO:0007669"/>
    <property type="project" value="InterPro"/>
</dbReference>
<comment type="caution">
    <text evidence="3">The sequence shown here is derived from an EMBL/GenBank/DDBJ whole genome shotgun (WGS) entry which is preliminary data.</text>
</comment>